<accession>A0ABN7SMG1</accession>
<protein>
    <submittedName>
        <fullName evidence="2">Oidioi.mRNA.OKI2018_I69.chr1.g1293.t1.cds</fullName>
    </submittedName>
</protein>
<name>A0ABN7SMG1_OIKDI</name>
<evidence type="ECO:0000313" key="3">
    <source>
        <dbReference type="Proteomes" id="UP001158576"/>
    </source>
</evidence>
<feature type="transmembrane region" description="Helical" evidence="1">
    <location>
        <begin position="30"/>
        <end position="48"/>
    </location>
</feature>
<keyword evidence="1" id="KW-0812">Transmembrane</keyword>
<sequence length="116" mass="13700">MSLKDLSAYGDQQRTIMILRANMLGFQKRLIFIAGIIFFCLQYGWIYWTAEKLIYFSIKLGVIFYESLNEVVLKCFDFMAILAVSFWYFCMARKTVKHENSDSAKRNEFLFKGRTS</sequence>
<keyword evidence="3" id="KW-1185">Reference proteome</keyword>
<proteinExistence type="predicted"/>
<dbReference type="EMBL" id="OU015566">
    <property type="protein sequence ID" value="CAG5104515.1"/>
    <property type="molecule type" value="Genomic_DNA"/>
</dbReference>
<evidence type="ECO:0000256" key="1">
    <source>
        <dbReference type="SAM" id="Phobius"/>
    </source>
</evidence>
<dbReference type="Proteomes" id="UP001158576">
    <property type="component" value="Chromosome 1"/>
</dbReference>
<keyword evidence="1" id="KW-1133">Transmembrane helix</keyword>
<organism evidence="2 3">
    <name type="scientific">Oikopleura dioica</name>
    <name type="common">Tunicate</name>
    <dbReference type="NCBI Taxonomy" id="34765"/>
    <lineage>
        <taxon>Eukaryota</taxon>
        <taxon>Metazoa</taxon>
        <taxon>Chordata</taxon>
        <taxon>Tunicata</taxon>
        <taxon>Appendicularia</taxon>
        <taxon>Copelata</taxon>
        <taxon>Oikopleuridae</taxon>
        <taxon>Oikopleura</taxon>
    </lineage>
</organism>
<gene>
    <name evidence="2" type="ORF">OKIOD_LOCUS10058</name>
</gene>
<keyword evidence="1" id="KW-0472">Membrane</keyword>
<evidence type="ECO:0000313" key="2">
    <source>
        <dbReference type="EMBL" id="CAG5104515.1"/>
    </source>
</evidence>
<reference evidence="2 3" key="1">
    <citation type="submission" date="2021-04" db="EMBL/GenBank/DDBJ databases">
        <authorList>
            <person name="Bliznina A."/>
        </authorList>
    </citation>
    <scope>NUCLEOTIDE SEQUENCE [LARGE SCALE GENOMIC DNA]</scope>
</reference>
<feature type="transmembrane region" description="Helical" evidence="1">
    <location>
        <begin position="71"/>
        <end position="90"/>
    </location>
</feature>